<evidence type="ECO:0000313" key="3">
    <source>
        <dbReference type="EMBL" id="KAF7214567.1"/>
    </source>
</evidence>
<dbReference type="GO" id="GO:0008270">
    <property type="term" value="F:zinc ion binding"/>
    <property type="evidence" value="ECO:0007669"/>
    <property type="project" value="UniProtKB-KW"/>
</dbReference>
<evidence type="ECO:0000259" key="2">
    <source>
        <dbReference type="PROSITE" id="PS50158"/>
    </source>
</evidence>
<dbReference type="EMBL" id="JAAVVJ010000009">
    <property type="protein sequence ID" value="KAF7214567.1"/>
    <property type="molecule type" value="Genomic_DNA"/>
</dbReference>
<dbReference type="Pfam" id="PF14223">
    <property type="entry name" value="Retrotran_gag_2"/>
    <property type="match status" value="1"/>
</dbReference>
<keyword evidence="1" id="KW-0862">Zinc</keyword>
<reference evidence="3" key="1">
    <citation type="submission" date="2020-03" db="EMBL/GenBank/DDBJ databases">
        <title>Intra-Species Differences in Population Size shape Life History and Genome Evolution.</title>
        <authorList>
            <person name="Willemsen D."/>
            <person name="Cui R."/>
            <person name="Valenzano D.R."/>
        </authorList>
    </citation>
    <scope>NUCLEOTIDE SEQUENCE</scope>
    <source>
        <strain evidence="3">GRZ</strain>
        <tissue evidence="3">Whole</tissue>
    </source>
</reference>
<dbReference type="KEGG" id="nfu:107376767"/>
<dbReference type="GO" id="GO:0003676">
    <property type="term" value="F:nucleic acid binding"/>
    <property type="evidence" value="ECO:0007669"/>
    <property type="project" value="InterPro"/>
</dbReference>
<comment type="caution">
    <text evidence="3">The sequence shown here is derived from an EMBL/GenBank/DDBJ whole genome shotgun (WGS) entry which is preliminary data.</text>
</comment>
<name>A0A9D3BLN1_NOTFU</name>
<evidence type="ECO:0000313" key="4">
    <source>
        <dbReference type="Proteomes" id="UP000822369"/>
    </source>
</evidence>
<dbReference type="AlphaFoldDB" id="A0A9D3BLN1"/>
<dbReference type="SUPFAM" id="SSF57756">
    <property type="entry name" value="Retrovirus zinc finger-like domains"/>
    <property type="match status" value="1"/>
</dbReference>
<dbReference type="PROSITE" id="PS50158">
    <property type="entry name" value="ZF_CCHC"/>
    <property type="match status" value="1"/>
</dbReference>
<dbReference type="Proteomes" id="UP000822369">
    <property type="component" value="Chromosome 9"/>
</dbReference>
<dbReference type="OMA" id="ARYHISE"/>
<keyword evidence="1" id="KW-0863">Zinc-finger</keyword>
<protein>
    <submittedName>
        <fullName evidence="3">LOC107376767-like protein</fullName>
    </submittedName>
</protein>
<accession>A0A9D3BLN1</accession>
<organism evidence="3 4">
    <name type="scientific">Nothobranchius furzeri</name>
    <name type="common">Turquoise killifish</name>
    <dbReference type="NCBI Taxonomy" id="105023"/>
    <lineage>
        <taxon>Eukaryota</taxon>
        <taxon>Metazoa</taxon>
        <taxon>Chordata</taxon>
        <taxon>Craniata</taxon>
        <taxon>Vertebrata</taxon>
        <taxon>Euteleostomi</taxon>
        <taxon>Actinopterygii</taxon>
        <taxon>Neopterygii</taxon>
        <taxon>Teleostei</taxon>
        <taxon>Neoteleostei</taxon>
        <taxon>Acanthomorphata</taxon>
        <taxon>Ovalentaria</taxon>
        <taxon>Atherinomorphae</taxon>
        <taxon>Cyprinodontiformes</taxon>
        <taxon>Nothobranchiidae</taxon>
        <taxon>Nothobranchius</taxon>
    </lineage>
</organism>
<feature type="domain" description="CCHC-type" evidence="2">
    <location>
        <begin position="239"/>
        <end position="254"/>
    </location>
</feature>
<sequence>MSTGYGPRQVPDTVVHGRGLPPWFHGEEARYHISEKRFLAYMKTIGLKEVILGRQLATGANDAQEAAEFGRKNELAYAELCGCLDDKTPTLILYEAPDDGKKSLEILRHHFESEEKPQIFGLYTELNNVQMANGEELADYLARVEKIVDALNRAKETLSDALLVAMVLKGLTHEYDLFSVHATQTRETLTFAEFKARLRSFECTLRYRGKPRSDEVMAASYKTSKPKFTKEKRYFYGECVICEKMGHKARDCRDKNKKLWQKVVGAHSSNKVVTVIDTGQVIHNTKDKRKPAKEEE</sequence>
<proteinExistence type="predicted"/>
<dbReference type="InterPro" id="IPR036875">
    <property type="entry name" value="Znf_CCHC_sf"/>
</dbReference>
<evidence type="ECO:0000256" key="1">
    <source>
        <dbReference type="PROSITE-ProRule" id="PRU00047"/>
    </source>
</evidence>
<dbReference type="InterPro" id="IPR001878">
    <property type="entry name" value="Znf_CCHC"/>
</dbReference>
<gene>
    <name evidence="3" type="ORF">G4P62_003652</name>
</gene>
<keyword evidence="1" id="KW-0479">Metal-binding</keyword>